<keyword evidence="1" id="KW-0614">Plasmid</keyword>
<evidence type="ECO:0000313" key="2">
    <source>
        <dbReference type="Proteomes" id="UP000269847"/>
    </source>
</evidence>
<proteinExistence type="predicted"/>
<reference evidence="1 2" key="1">
    <citation type="submission" date="2018-09" db="EMBL/GenBank/DDBJ databases">
        <title>Complete genome of Bacillus thuringiensis strain QZL38.</title>
        <authorList>
            <person name="Song F."/>
        </authorList>
    </citation>
    <scope>NUCLEOTIDE SEQUENCE [LARGE SCALE GENOMIC DNA]</scope>
    <source>
        <strain evidence="1 2">QZL38</strain>
        <plasmid evidence="1 2">p.3</plasmid>
    </source>
</reference>
<dbReference type="AlphaFoldDB" id="A0A9W3VGU8"/>
<organism evidence="1 2">
    <name type="scientific">Bacillus thuringiensis</name>
    <dbReference type="NCBI Taxonomy" id="1428"/>
    <lineage>
        <taxon>Bacteria</taxon>
        <taxon>Bacillati</taxon>
        <taxon>Bacillota</taxon>
        <taxon>Bacilli</taxon>
        <taxon>Bacillales</taxon>
        <taxon>Bacillaceae</taxon>
        <taxon>Bacillus</taxon>
        <taxon>Bacillus cereus group</taxon>
    </lineage>
</organism>
<protein>
    <submittedName>
        <fullName evidence="1">Uncharacterized protein</fullName>
    </submittedName>
</protein>
<evidence type="ECO:0000313" key="1">
    <source>
        <dbReference type="EMBL" id="AYF85001.1"/>
    </source>
</evidence>
<accession>A0A9W3VGU8</accession>
<dbReference type="EMBL" id="CP032610">
    <property type="protein sequence ID" value="AYF85001.1"/>
    <property type="molecule type" value="Genomic_DNA"/>
</dbReference>
<geneLocation type="plasmid" evidence="1 2">
    <name>p.3</name>
</geneLocation>
<dbReference type="Proteomes" id="UP000269847">
    <property type="component" value="Plasmid p.3"/>
</dbReference>
<sequence length="115" mass="13488">MGLADRVLPEHIRRARALESQLREYMKNQKMLEQQSNRAMNNHEVTASLELMELSNKQKEEAAAVEKELIELYRQKQKKDKYIRNEEQKNVLEVADRLESLGGNPKVVEKIRKNA</sequence>
<name>A0A9W3VGU8_BACTU</name>
<dbReference type="RefSeq" id="WP_061885319.1">
    <property type="nucleotide sequence ID" value="NZ_CP014286.1"/>
</dbReference>
<gene>
    <name evidence="1" type="ORF">D7J84_28690</name>
</gene>